<dbReference type="InterPro" id="IPR050598">
    <property type="entry name" value="AminoAcid_Transporter"/>
</dbReference>
<protein>
    <recommendedName>
        <fullName evidence="7">Amino acid permease/ SLC12A domain-containing protein</fullName>
    </recommendedName>
</protein>
<keyword evidence="3 5" id="KW-1133">Transmembrane helix</keyword>
<evidence type="ECO:0000256" key="3">
    <source>
        <dbReference type="ARBA" id="ARBA00022989"/>
    </source>
</evidence>
<feature type="transmembrane region" description="Helical" evidence="5">
    <location>
        <begin position="14"/>
        <end position="33"/>
    </location>
</feature>
<dbReference type="GO" id="GO:0015179">
    <property type="term" value="F:L-amino acid transmembrane transporter activity"/>
    <property type="evidence" value="ECO:0007669"/>
    <property type="project" value="TreeGrafter"/>
</dbReference>
<dbReference type="PANTHER" id="PTHR11785:SF340">
    <property type="entry name" value="AROMATIC-PREFERRING AMINO ACID TRANSPORTER"/>
    <property type="match status" value="1"/>
</dbReference>
<organism evidence="6">
    <name type="scientific">Stegastes partitus</name>
    <name type="common">bicolor damselfish</name>
    <dbReference type="NCBI Taxonomy" id="144197"/>
    <lineage>
        <taxon>Eukaryota</taxon>
        <taxon>Metazoa</taxon>
        <taxon>Chordata</taxon>
        <taxon>Craniata</taxon>
        <taxon>Vertebrata</taxon>
        <taxon>Euteleostomi</taxon>
        <taxon>Actinopterygii</taxon>
        <taxon>Neopterygii</taxon>
        <taxon>Teleostei</taxon>
        <taxon>Neoteleostei</taxon>
        <taxon>Acanthomorphata</taxon>
        <taxon>Ovalentaria</taxon>
        <taxon>Pomacentridae</taxon>
        <taxon>Stegastes</taxon>
    </lineage>
</organism>
<keyword evidence="2 5" id="KW-0812">Transmembrane</keyword>
<dbReference type="Pfam" id="PF13520">
    <property type="entry name" value="AA_permease_2"/>
    <property type="match status" value="1"/>
</dbReference>
<name>A0A3B4YZS2_9TELE</name>
<evidence type="ECO:0008006" key="7">
    <source>
        <dbReference type="Google" id="ProtNLM"/>
    </source>
</evidence>
<sequence>MEGDKQKLSLRREVGLIEAVSFIAGTMIGSGIFTSPKHILFHVAMLGGLCFAELGMTIPESGGEYVYMLHSCGEVFAFMFIFSFIKIIRPASATAIALSFADYAVALFYDGCPLPQLAVKSVATGAILLAAIANLFLGLILSYRLG</sequence>
<proteinExistence type="predicted"/>
<dbReference type="STRING" id="144197.ENSSPAP00000000441"/>
<evidence type="ECO:0000256" key="5">
    <source>
        <dbReference type="SAM" id="Phobius"/>
    </source>
</evidence>
<dbReference type="GO" id="GO:0016020">
    <property type="term" value="C:membrane"/>
    <property type="evidence" value="ECO:0007669"/>
    <property type="project" value="UniProtKB-SubCell"/>
</dbReference>
<evidence type="ECO:0000313" key="6">
    <source>
        <dbReference type="Ensembl" id="ENSSPAP00000000441.1"/>
    </source>
</evidence>
<dbReference type="InterPro" id="IPR002293">
    <property type="entry name" value="AA/rel_permease1"/>
</dbReference>
<dbReference type="GeneTree" id="ENSGT00940000162520"/>
<feature type="transmembrane region" description="Helical" evidence="5">
    <location>
        <begin position="121"/>
        <end position="143"/>
    </location>
</feature>
<dbReference type="AlphaFoldDB" id="A0A3B4YZS2"/>
<reference evidence="6" key="1">
    <citation type="submission" date="2023-09" db="UniProtKB">
        <authorList>
            <consortium name="Ensembl"/>
        </authorList>
    </citation>
    <scope>IDENTIFICATION</scope>
</reference>
<dbReference type="PANTHER" id="PTHR11785">
    <property type="entry name" value="AMINO ACID TRANSPORTER"/>
    <property type="match status" value="1"/>
</dbReference>
<keyword evidence="4 5" id="KW-0472">Membrane</keyword>
<feature type="transmembrane region" description="Helical" evidence="5">
    <location>
        <begin position="91"/>
        <end position="109"/>
    </location>
</feature>
<dbReference type="Gene3D" id="1.20.1740.10">
    <property type="entry name" value="Amino acid/polyamine transporter I"/>
    <property type="match status" value="1"/>
</dbReference>
<comment type="subcellular location">
    <subcellularLocation>
        <location evidence="1">Membrane</location>
        <topology evidence="1">Multi-pass membrane protein</topology>
    </subcellularLocation>
</comment>
<accession>A0A3B4YZS2</accession>
<evidence type="ECO:0000256" key="2">
    <source>
        <dbReference type="ARBA" id="ARBA00022692"/>
    </source>
</evidence>
<feature type="transmembrane region" description="Helical" evidence="5">
    <location>
        <begin position="65"/>
        <end position="85"/>
    </location>
</feature>
<dbReference type="Ensembl" id="ENSSPAT00000000449.1">
    <property type="protein sequence ID" value="ENSSPAP00000000441.1"/>
    <property type="gene ID" value="ENSSPAG00000000354.1"/>
</dbReference>
<evidence type="ECO:0000256" key="4">
    <source>
        <dbReference type="ARBA" id="ARBA00023136"/>
    </source>
</evidence>
<evidence type="ECO:0000256" key="1">
    <source>
        <dbReference type="ARBA" id="ARBA00004141"/>
    </source>
</evidence>